<gene>
    <name evidence="2" type="ORF">D9757_000457</name>
</gene>
<feature type="region of interest" description="Disordered" evidence="1">
    <location>
        <begin position="1"/>
        <end position="31"/>
    </location>
</feature>
<feature type="region of interest" description="Disordered" evidence="1">
    <location>
        <begin position="119"/>
        <end position="149"/>
    </location>
</feature>
<comment type="caution">
    <text evidence="2">The sequence shown here is derived from an EMBL/GenBank/DDBJ whole genome shotgun (WGS) entry which is preliminary data.</text>
</comment>
<proteinExistence type="predicted"/>
<dbReference type="EMBL" id="JAACJN010000002">
    <property type="protein sequence ID" value="KAF5393451.1"/>
    <property type="molecule type" value="Genomic_DNA"/>
</dbReference>
<sequence>MVTSTNISKHTSSKPHRPRSGKKRPDKRLSLANAPHREKILDSTTTARTELEMQRLVVFLEDPAVTRIEEFRVTCVCGSNLALDTDRTTFSYNNYAHHRKSCKRAQAIDADYVPTETSSMAYGRSKSNDQKSGPSEANDKPEEMEVEPPLSHLSIPAFTQVEAAEALLLLSTGRFLHRTGADVDHAGFNIPPVAPTPLSETRPMKPLLRRRSERLVEIQSSRTLISSKVISSLL</sequence>
<feature type="compositionally biased region" description="Basic residues" evidence="1">
    <location>
        <begin position="11"/>
        <end position="26"/>
    </location>
</feature>
<accession>A0A8H5I1I5</accession>
<feature type="compositionally biased region" description="Polar residues" evidence="1">
    <location>
        <begin position="1"/>
        <end position="10"/>
    </location>
</feature>
<name>A0A8H5I1I5_9AGAR</name>
<keyword evidence="3" id="KW-1185">Reference proteome</keyword>
<evidence type="ECO:0000256" key="1">
    <source>
        <dbReference type="SAM" id="MobiDB-lite"/>
    </source>
</evidence>
<evidence type="ECO:0000313" key="2">
    <source>
        <dbReference type="EMBL" id="KAF5393451.1"/>
    </source>
</evidence>
<dbReference type="Proteomes" id="UP000518752">
    <property type="component" value="Unassembled WGS sequence"/>
</dbReference>
<dbReference type="AlphaFoldDB" id="A0A8H5I1I5"/>
<protein>
    <submittedName>
        <fullName evidence="2">Uncharacterized protein</fullName>
    </submittedName>
</protein>
<organism evidence="2 3">
    <name type="scientific">Collybiopsis confluens</name>
    <dbReference type="NCBI Taxonomy" id="2823264"/>
    <lineage>
        <taxon>Eukaryota</taxon>
        <taxon>Fungi</taxon>
        <taxon>Dikarya</taxon>
        <taxon>Basidiomycota</taxon>
        <taxon>Agaricomycotina</taxon>
        <taxon>Agaricomycetes</taxon>
        <taxon>Agaricomycetidae</taxon>
        <taxon>Agaricales</taxon>
        <taxon>Marasmiineae</taxon>
        <taxon>Omphalotaceae</taxon>
        <taxon>Collybiopsis</taxon>
    </lineage>
</organism>
<evidence type="ECO:0000313" key="3">
    <source>
        <dbReference type="Proteomes" id="UP000518752"/>
    </source>
</evidence>
<reference evidence="2 3" key="1">
    <citation type="journal article" date="2020" name="ISME J.">
        <title>Uncovering the hidden diversity of litter-decomposition mechanisms in mushroom-forming fungi.</title>
        <authorList>
            <person name="Floudas D."/>
            <person name="Bentzer J."/>
            <person name="Ahren D."/>
            <person name="Johansson T."/>
            <person name="Persson P."/>
            <person name="Tunlid A."/>
        </authorList>
    </citation>
    <scope>NUCLEOTIDE SEQUENCE [LARGE SCALE GENOMIC DNA]</scope>
    <source>
        <strain evidence="2 3">CBS 406.79</strain>
    </source>
</reference>